<accession>A0A482V681</accession>
<evidence type="ECO:0000313" key="2">
    <source>
        <dbReference type="Proteomes" id="UP000292052"/>
    </source>
</evidence>
<name>A0A482V681_ASBVE</name>
<evidence type="ECO:0000313" key="1">
    <source>
        <dbReference type="EMBL" id="RZB38889.1"/>
    </source>
</evidence>
<dbReference type="Proteomes" id="UP000292052">
    <property type="component" value="Unassembled WGS sequence"/>
</dbReference>
<protein>
    <submittedName>
        <fullName evidence="1">Uncharacterized protein</fullName>
    </submittedName>
</protein>
<sequence>MERGIVRIWGKYG</sequence>
<organism evidence="1 2">
    <name type="scientific">Asbolus verrucosus</name>
    <name type="common">Desert ironclad beetle</name>
    <dbReference type="NCBI Taxonomy" id="1661398"/>
    <lineage>
        <taxon>Eukaryota</taxon>
        <taxon>Metazoa</taxon>
        <taxon>Ecdysozoa</taxon>
        <taxon>Arthropoda</taxon>
        <taxon>Hexapoda</taxon>
        <taxon>Insecta</taxon>
        <taxon>Pterygota</taxon>
        <taxon>Neoptera</taxon>
        <taxon>Endopterygota</taxon>
        <taxon>Coleoptera</taxon>
        <taxon>Polyphaga</taxon>
        <taxon>Cucujiformia</taxon>
        <taxon>Tenebrionidae</taxon>
        <taxon>Pimeliinae</taxon>
        <taxon>Asbolus</taxon>
    </lineage>
</organism>
<proteinExistence type="predicted"/>
<gene>
    <name evidence="1" type="ORF">BDFB_012497</name>
</gene>
<keyword evidence="2" id="KW-1185">Reference proteome</keyword>
<reference evidence="1 2" key="1">
    <citation type="submission" date="2017-03" db="EMBL/GenBank/DDBJ databases">
        <title>Genome of the blue death feigning beetle - Asbolus verrucosus.</title>
        <authorList>
            <person name="Rider S.D."/>
        </authorList>
    </citation>
    <scope>NUCLEOTIDE SEQUENCE [LARGE SCALE GENOMIC DNA]</scope>
    <source>
        <strain evidence="1">Butters</strain>
        <tissue evidence="1">Head and leg muscle</tissue>
    </source>
</reference>
<dbReference type="EMBL" id="QDEB01132886">
    <property type="protein sequence ID" value="RZB38889.1"/>
    <property type="molecule type" value="Genomic_DNA"/>
</dbReference>
<comment type="caution">
    <text evidence="1">The sequence shown here is derived from an EMBL/GenBank/DDBJ whole genome shotgun (WGS) entry which is preliminary data.</text>
</comment>